<evidence type="ECO:0000259" key="2">
    <source>
        <dbReference type="Pfam" id="PF02589"/>
    </source>
</evidence>
<evidence type="ECO:0000313" key="4">
    <source>
        <dbReference type="Proteomes" id="UP001602370"/>
    </source>
</evidence>
<dbReference type="PANTHER" id="PTHR43682">
    <property type="entry name" value="LACTATE UTILIZATION PROTEIN C"/>
    <property type="match status" value="1"/>
</dbReference>
<dbReference type="InterPro" id="IPR037171">
    <property type="entry name" value="NagB/RpiA_transferase-like"/>
</dbReference>
<evidence type="ECO:0000313" key="3">
    <source>
        <dbReference type="EMBL" id="MFF5922519.1"/>
    </source>
</evidence>
<gene>
    <name evidence="3" type="ORF">ACFY8C_29915</name>
</gene>
<dbReference type="PANTHER" id="PTHR43682:SF1">
    <property type="entry name" value="LACTATE UTILIZATION PROTEIN C"/>
    <property type="match status" value="1"/>
</dbReference>
<dbReference type="RefSeq" id="WP_388309823.1">
    <property type="nucleotide sequence ID" value="NZ_JBIBDZ010000010.1"/>
</dbReference>
<accession>A0ABW6XYS6</accession>
<name>A0ABW6XYS6_9ACTN</name>
<protein>
    <submittedName>
        <fullName evidence="3">Lactate utilization protein C</fullName>
    </submittedName>
</protein>
<dbReference type="EMBL" id="JBIBDZ010000010">
    <property type="protein sequence ID" value="MFF5922519.1"/>
    <property type="molecule type" value="Genomic_DNA"/>
</dbReference>
<dbReference type="InterPro" id="IPR024185">
    <property type="entry name" value="FTHF_cligase-like_sf"/>
</dbReference>
<reference evidence="3 4" key="1">
    <citation type="submission" date="2024-10" db="EMBL/GenBank/DDBJ databases">
        <title>The Natural Products Discovery Center: Release of the First 8490 Sequenced Strains for Exploring Actinobacteria Biosynthetic Diversity.</title>
        <authorList>
            <person name="Kalkreuter E."/>
            <person name="Kautsar S.A."/>
            <person name="Yang D."/>
            <person name="Bader C.D."/>
            <person name="Teijaro C.N."/>
            <person name="Fluegel L."/>
            <person name="Davis C.M."/>
            <person name="Simpson J.R."/>
            <person name="Lauterbach L."/>
            <person name="Steele A.D."/>
            <person name="Gui C."/>
            <person name="Meng S."/>
            <person name="Li G."/>
            <person name="Viehrig K."/>
            <person name="Ye F."/>
            <person name="Su P."/>
            <person name="Kiefer A.F."/>
            <person name="Nichols A."/>
            <person name="Cepeda A.J."/>
            <person name="Yan W."/>
            <person name="Fan B."/>
            <person name="Jiang Y."/>
            <person name="Adhikari A."/>
            <person name="Zheng C.-J."/>
            <person name="Schuster L."/>
            <person name="Cowan T.M."/>
            <person name="Smanski M.J."/>
            <person name="Chevrette M.G."/>
            <person name="De Carvalho L.P.S."/>
            <person name="Shen B."/>
        </authorList>
    </citation>
    <scope>NUCLEOTIDE SEQUENCE [LARGE SCALE GENOMIC DNA]</scope>
    <source>
        <strain evidence="3 4">NPDC012605</strain>
    </source>
</reference>
<keyword evidence="4" id="KW-1185">Reference proteome</keyword>
<dbReference type="InterPro" id="IPR003741">
    <property type="entry name" value="LUD_dom"/>
</dbReference>
<sequence>MKSGSKENSPAADRSEADCPAGDRAAGGATADSRAVVLARIRAALRDVPADESPEDVSVPRTYRRTVLPGDTVALFAARVADYHATVVRTSPEDVARTVAVLLERRGVRRVVVPDGFPPEFLTRTDADLVGDSPPLSVRQLESLDCTLTTAAVAIAETGTIVLDTGPGQGRRALSLIPDHHLCVVRAEQIAPDVPGALAGLDPHRPLTFVSGPSATSDIELQRVEGVHGPRTLDVVLVVTAPSGAHP</sequence>
<feature type="region of interest" description="Disordered" evidence="1">
    <location>
        <begin position="1"/>
        <end position="31"/>
    </location>
</feature>
<feature type="compositionally biased region" description="Low complexity" evidence="1">
    <location>
        <begin position="22"/>
        <end position="31"/>
    </location>
</feature>
<comment type="caution">
    <text evidence="3">The sequence shown here is derived from an EMBL/GenBank/DDBJ whole genome shotgun (WGS) entry which is preliminary data.</text>
</comment>
<dbReference type="Gene3D" id="3.40.50.10420">
    <property type="entry name" value="NagB/RpiA/CoA transferase-like"/>
    <property type="match status" value="1"/>
</dbReference>
<organism evidence="3 4">
    <name type="scientific">Streptomyces flavochromogenes</name>
    <dbReference type="NCBI Taxonomy" id="68199"/>
    <lineage>
        <taxon>Bacteria</taxon>
        <taxon>Bacillati</taxon>
        <taxon>Actinomycetota</taxon>
        <taxon>Actinomycetes</taxon>
        <taxon>Kitasatosporales</taxon>
        <taxon>Streptomycetaceae</taxon>
        <taxon>Streptomyces</taxon>
    </lineage>
</organism>
<dbReference type="SUPFAM" id="SSF100950">
    <property type="entry name" value="NagB/RpiA/CoA transferase-like"/>
    <property type="match status" value="1"/>
</dbReference>
<proteinExistence type="predicted"/>
<dbReference type="Proteomes" id="UP001602370">
    <property type="component" value="Unassembled WGS sequence"/>
</dbReference>
<dbReference type="Pfam" id="PF02589">
    <property type="entry name" value="LUD_dom"/>
    <property type="match status" value="1"/>
</dbReference>
<evidence type="ECO:0000256" key="1">
    <source>
        <dbReference type="SAM" id="MobiDB-lite"/>
    </source>
</evidence>
<feature type="domain" description="LUD" evidence="2">
    <location>
        <begin position="139"/>
        <end position="238"/>
    </location>
</feature>